<dbReference type="STRING" id="9925.ENSCHIP00000012738"/>
<evidence type="ECO:0000256" key="12">
    <source>
        <dbReference type="ARBA" id="ARBA00023054"/>
    </source>
</evidence>
<evidence type="ECO:0000259" key="17">
    <source>
        <dbReference type="Pfam" id="PF10516"/>
    </source>
</evidence>
<dbReference type="AlphaFoldDB" id="A0A452EKY6"/>
<reference evidence="18" key="3">
    <citation type="submission" date="2025-09" db="UniProtKB">
        <authorList>
            <consortium name="Ensembl"/>
        </authorList>
    </citation>
    <scope>IDENTIFICATION</scope>
</reference>
<keyword evidence="7" id="KW-0597">Phosphoprotein</keyword>
<evidence type="ECO:0000256" key="15">
    <source>
        <dbReference type="SAM" id="Coils"/>
    </source>
</evidence>
<evidence type="ECO:0000256" key="8">
    <source>
        <dbReference type="ARBA" id="ARBA00022737"/>
    </source>
</evidence>
<comment type="similarity">
    <text evidence="3">Belongs to the NASP family.</text>
</comment>
<feature type="region of interest" description="Disordered" evidence="16">
    <location>
        <begin position="137"/>
        <end position="245"/>
    </location>
</feature>
<dbReference type="Ensembl" id="ENSCHIT00000020529.1">
    <property type="protein sequence ID" value="ENSCHIP00000012738.1"/>
    <property type="gene ID" value="ENSCHIG00000014381.1"/>
</dbReference>
<dbReference type="InterPro" id="IPR019544">
    <property type="entry name" value="Tetratricopeptide_SHNi-TPR_dom"/>
</dbReference>
<evidence type="ECO:0000256" key="6">
    <source>
        <dbReference type="ARBA" id="ARBA00022499"/>
    </source>
</evidence>
<feature type="region of interest" description="Disordered" evidence="16">
    <location>
        <begin position="259"/>
        <end position="481"/>
    </location>
</feature>
<dbReference type="Pfam" id="PF10516">
    <property type="entry name" value="SHNi-TPR"/>
    <property type="match status" value="1"/>
</dbReference>
<feature type="domain" description="Tetratricopeptide SHNi-TPR" evidence="17">
    <location>
        <begin position="520"/>
        <end position="552"/>
    </location>
</feature>
<keyword evidence="13" id="KW-0539">Nucleus</keyword>
<dbReference type="OMA" id="QIKWRXL"/>
<evidence type="ECO:0000256" key="4">
    <source>
        <dbReference type="ARBA" id="ARBA00021576"/>
    </source>
</evidence>
<keyword evidence="9 14" id="KW-0802">TPR repeat</keyword>
<dbReference type="Bgee" id="ENSCHIG00000014381">
    <property type="expression patterns" value="Expressed in thymus and 17 other cell types or tissues"/>
</dbReference>
<dbReference type="InterPro" id="IPR051730">
    <property type="entry name" value="NASP-like"/>
</dbReference>
<feature type="compositionally biased region" description="Low complexity" evidence="16">
    <location>
        <begin position="327"/>
        <end position="338"/>
    </location>
</feature>
<dbReference type="GO" id="GO:0032991">
    <property type="term" value="C:protein-containing complex"/>
    <property type="evidence" value="ECO:0007669"/>
    <property type="project" value="Ensembl"/>
</dbReference>
<feature type="compositionally biased region" description="Basic and acidic residues" evidence="16">
    <location>
        <begin position="212"/>
        <end position="244"/>
    </location>
</feature>
<evidence type="ECO:0000256" key="9">
    <source>
        <dbReference type="ARBA" id="ARBA00022803"/>
    </source>
</evidence>
<dbReference type="SUPFAM" id="SSF48452">
    <property type="entry name" value="TPR-like"/>
    <property type="match status" value="1"/>
</dbReference>
<evidence type="ECO:0000313" key="19">
    <source>
        <dbReference type="Proteomes" id="UP000291000"/>
    </source>
</evidence>
<evidence type="ECO:0000256" key="13">
    <source>
        <dbReference type="ARBA" id="ARBA00023242"/>
    </source>
</evidence>
<evidence type="ECO:0000256" key="3">
    <source>
        <dbReference type="ARBA" id="ARBA00008402"/>
    </source>
</evidence>
<keyword evidence="6" id="KW-1017">Isopeptide bond</keyword>
<feature type="compositionally biased region" description="Basic and acidic residues" evidence="16">
    <location>
        <begin position="703"/>
        <end position="721"/>
    </location>
</feature>
<dbReference type="GO" id="GO:0005654">
    <property type="term" value="C:nucleoplasm"/>
    <property type="evidence" value="ECO:0007669"/>
    <property type="project" value="Ensembl"/>
</dbReference>
<dbReference type="GO" id="GO:0006334">
    <property type="term" value="P:nucleosome assembly"/>
    <property type="evidence" value="ECO:0007669"/>
    <property type="project" value="Ensembl"/>
</dbReference>
<reference evidence="18" key="2">
    <citation type="submission" date="2025-08" db="UniProtKB">
        <authorList>
            <consortium name="Ensembl"/>
        </authorList>
    </citation>
    <scope>IDENTIFICATION</scope>
</reference>
<dbReference type="GO" id="GO:0005737">
    <property type="term" value="C:cytoplasm"/>
    <property type="evidence" value="ECO:0007669"/>
    <property type="project" value="UniProtKB-SubCell"/>
</dbReference>
<proteinExistence type="inferred from homology"/>
<dbReference type="EMBL" id="LWLT01000004">
    <property type="status" value="NOT_ANNOTATED_CDS"/>
    <property type="molecule type" value="Genomic_DNA"/>
</dbReference>
<feature type="compositionally biased region" description="Acidic residues" evidence="16">
    <location>
        <begin position="449"/>
        <end position="459"/>
    </location>
</feature>
<sequence>LLFFPLIFLYRIEEDAPAPSTSADKVESLDVDSEAKKLLGLGQKHLVMGDIPAAVNAFQEAAISLLKRLLGSSHDTFSAFSFCSARMENGVLGNALEGVHVEEEEGEKTEEESLVENNDNIDEEAREELREQVYDAMGEKEAQKTEDKSLVKPEMDKEQETEMEKGAREDMDIGEPAEELQEKVKSAPDQLTETTEEGKGAAAPEGLSEAEVISKKPDQEIPGAEEGKSVSETDVQEECREKGGQGEVIVSIEEKPKEALKEQPVVTLEKQGTPVEIEAVKPVDMGGDEPKEQVAASESEPGKAILEQLVGQELPSAEESPKVTTQAADASAAEAGSEVSEKPGGQDTVLPQDGAVNGLSAAGDHASTKLQTNAEGLIGTKDGSGLEKVRAELVPSQETKLAVEESEAAGDGVETEVAQGATEQSPEDKVKIAANEEAQDKEEQMKEGEETEGSEEEDKENDKAEETLNDSALENKSLQENEEEEIGNLELAWDMLDLAKIIFKRQDTKEAQLYAAQAHLKLGEVSVESENYLQAVEEFQACLNLQEQYLEAHDRLLAETHYQLGLAYGYNSQYDEAVAQFSRSIEVIEKRMAVLNEQMKEAEGSPSEYEKEIEELKELLPEIREKIEDAKESQHSGNVAELALKATLVESSTSGFTPSGGSSSVSMVVYISYIAIASRKPTDGASSSNCVTDISHLVRKKRKPEEESPRKDDAKKAKQEPEVNGGSGDTISSGTEVSENMEEEAENKAESRAAVEGTVEAGATVESTAC</sequence>
<evidence type="ECO:0000256" key="1">
    <source>
        <dbReference type="ARBA" id="ARBA00004123"/>
    </source>
</evidence>
<feature type="compositionally biased region" description="Basic and acidic residues" evidence="16">
    <location>
        <begin position="137"/>
        <end position="171"/>
    </location>
</feature>
<dbReference type="Gene3D" id="1.25.40.10">
    <property type="entry name" value="Tetratricopeptide repeat domain"/>
    <property type="match status" value="1"/>
</dbReference>
<organism evidence="18 19">
    <name type="scientific">Capra hircus</name>
    <name type="common">Goat</name>
    <dbReference type="NCBI Taxonomy" id="9925"/>
    <lineage>
        <taxon>Eukaryota</taxon>
        <taxon>Metazoa</taxon>
        <taxon>Chordata</taxon>
        <taxon>Craniata</taxon>
        <taxon>Vertebrata</taxon>
        <taxon>Euteleostomi</taxon>
        <taxon>Mammalia</taxon>
        <taxon>Eutheria</taxon>
        <taxon>Laurasiatheria</taxon>
        <taxon>Artiodactyla</taxon>
        <taxon>Ruminantia</taxon>
        <taxon>Pecora</taxon>
        <taxon>Bovidae</taxon>
        <taxon>Caprinae</taxon>
        <taxon>Capra</taxon>
    </lineage>
</organism>
<feature type="compositionally biased region" description="Polar residues" evidence="16">
    <location>
        <begin position="469"/>
        <end position="478"/>
    </location>
</feature>
<keyword evidence="11" id="KW-0007">Acetylation</keyword>
<evidence type="ECO:0000256" key="7">
    <source>
        <dbReference type="ARBA" id="ARBA00022553"/>
    </source>
</evidence>
<feature type="region of interest" description="Disordered" evidence="16">
    <location>
        <begin position="681"/>
        <end position="770"/>
    </location>
</feature>
<keyword evidence="10" id="KW-0832">Ubl conjugation</keyword>
<dbReference type="GO" id="GO:0000785">
    <property type="term" value="C:chromatin"/>
    <property type="evidence" value="ECO:0007669"/>
    <property type="project" value="Ensembl"/>
</dbReference>
<evidence type="ECO:0000256" key="11">
    <source>
        <dbReference type="ARBA" id="ARBA00022990"/>
    </source>
</evidence>
<evidence type="ECO:0000256" key="16">
    <source>
        <dbReference type="SAM" id="MobiDB-lite"/>
    </source>
</evidence>
<dbReference type="GO" id="GO:0006335">
    <property type="term" value="P:DNA replication-dependent chromatin assembly"/>
    <property type="evidence" value="ECO:0007669"/>
    <property type="project" value="TreeGrafter"/>
</dbReference>
<keyword evidence="19" id="KW-1185">Reference proteome</keyword>
<feature type="repeat" description="TPR" evidence="14">
    <location>
        <begin position="516"/>
        <end position="549"/>
    </location>
</feature>
<dbReference type="PROSITE" id="PS50005">
    <property type="entry name" value="TPR"/>
    <property type="match status" value="2"/>
</dbReference>
<accession>A0A452EKY6</accession>
<dbReference type="FunFam" id="1.25.40.10:FF:000087">
    <property type="entry name" value="Nuclear autoantigenic sperm protein (Histone-binding)"/>
    <property type="match status" value="1"/>
</dbReference>
<evidence type="ECO:0000256" key="2">
    <source>
        <dbReference type="ARBA" id="ARBA00004496"/>
    </source>
</evidence>
<dbReference type="GeneTree" id="ENSGT00390000016650"/>
<dbReference type="GO" id="GO:0042393">
    <property type="term" value="F:histone binding"/>
    <property type="evidence" value="ECO:0007669"/>
    <property type="project" value="Ensembl"/>
</dbReference>
<name>A0A452EKY6_CAPHI</name>
<keyword evidence="12 15" id="KW-0175">Coiled coil</keyword>
<dbReference type="InterPro" id="IPR011990">
    <property type="entry name" value="TPR-like_helical_dom_sf"/>
</dbReference>
<dbReference type="PANTHER" id="PTHR15081">
    <property type="entry name" value="NUCLEAR AUTOANTIGENIC SPERM PROTEIN NASP -RELATED"/>
    <property type="match status" value="1"/>
</dbReference>
<keyword evidence="5" id="KW-0963">Cytoplasm</keyword>
<dbReference type="Proteomes" id="UP000291000">
    <property type="component" value="Chromosome 3"/>
</dbReference>
<feature type="coiled-coil region" evidence="15">
    <location>
        <begin position="578"/>
        <end position="633"/>
    </location>
</feature>
<dbReference type="InterPro" id="IPR019734">
    <property type="entry name" value="TPR_rpt"/>
</dbReference>
<dbReference type="PANTHER" id="PTHR15081:SF1">
    <property type="entry name" value="NUCLEAR AUTOANTIGENIC SPERM PROTEIN"/>
    <property type="match status" value="1"/>
</dbReference>
<evidence type="ECO:0000256" key="14">
    <source>
        <dbReference type="PROSITE-ProRule" id="PRU00339"/>
    </source>
</evidence>
<feature type="repeat" description="TPR" evidence="14">
    <location>
        <begin position="558"/>
        <end position="591"/>
    </location>
</feature>
<reference evidence="18 19" key="1">
    <citation type="submission" date="2016-04" db="EMBL/GenBank/DDBJ databases">
        <title>Polished mammalian reference genomes with single-molecule sequencing and chromosome conformation capture applied to the Capra hircus genome.</title>
        <authorList>
            <person name="Bickhart D.M."/>
            <person name="Koren S."/>
            <person name="Rosen B."/>
            <person name="Hastie A."/>
            <person name="Liachko I."/>
            <person name="Sullivan S.T."/>
            <person name="Burton J."/>
            <person name="Sayre B.L."/>
            <person name="Huson H.J."/>
            <person name="Lee J."/>
            <person name="Lam E."/>
            <person name="Kelley C.M."/>
            <person name="Hutchison J.L."/>
            <person name="Zhou Y."/>
            <person name="Sun J."/>
            <person name="Crisa A."/>
            <person name="Schwartz J.C."/>
            <person name="Hammond J.A."/>
            <person name="Schroeder S.G."/>
            <person name="Liu G.E."/>
            <person name="Dunham M."/>
            <person name="Shendure J."/>
            <person name="Sonstegard T.S."/>
            <person name="Phillippy A.M."/>
            <person name="Van Tassell C.P."/>
            <person name="Smith T.P."/>
        </authorList>
    </citation>
    <scope>NUCLEOTIDE SEQUENCE [LARGE SCALE GENOMIC DNA]</scope>
</reference>
<dbReference type="SMART" id="SM00028">
    <property type="entry name" value="TPR"/>
    <property type="match status" value="3"/>
</dbReference>
<keyword evidence="8" id="KW-0677">Repeat</keyword>
<evidence type="ECO:0000256" key="5">
    <source>
        <dbReference type="ARBA" id="ARBA00022490"/>
    </source>
</evidence>
<protein>
    <recommendedName>
        <fullName evidence="4">Nuclear autoantigenic sperm protein</fullName>
    </recommendedName>
</protein>
<evidence type="ECO:0000256" key="10">
    <source>
        <dbReference type="ARBA" id="ARBA00022843"/>
    </source>
</evidence>
<gene>
    <name evidence="18" type="primary">NASP</name>
</gene>
<dbReference type="GO" id="GO:0034080">
    <property type="term" value="P:CENP-A containing chromatin assembly"/>
    <property type="evidence" value="ECO:0007669"/>
    <property type="project" value="TreeGrafter"/>
</dbReference>
<comment type="subcellular location">
    <subcellularLocation>
        <location evidence="2">Cytoplasm</location>
    </subcellularLocation>
    <subcellularLocation>
        <location evidence="1">Nucleus</location>
    </subcellularLocation>
</comment>
<evidence type="ECO:0000313" key="18">
    <source>
        <dbReference type="Ensembl" id="ENSCHIP00000012738.1"/>
    </source>
</evidence>